<dbReference type="Pfam" id="PF13517">
    <property type="entry name" value="FG-GAP_3"/>
    <property type="match status" value="1"/>
</dbReference>
<evidence type="ECO:0008006" key="4">
    <source>
        <dbReference type="Google" id="ProtNLM"/>
    </source>
</evidence>
<organism evidence="2 3">
    <name type="scientific">Micromonospora polyrhachis</name>
    <dbReference type="NCBI Taxonomy" id="1282883"/>
    <lineage>
        <taxon>Bacteria</taxon>
        <taxon>Bacillati</taxon>
        <taxon>Actinomycetota</taxon>
        <taxon>Actinomycetes</taxon>
        <taxon>Micromonosporales</taxon>
        <taxon>Micromonosporaceae</taxon>
        <taxon>Micromonospora</taxon>
    </lineage>
</organism>
<dbReference type="SUPFAM" id="SSF69318">
    <property type="entry name" value="Integrin alpha N-terminal domain"/>
    <property type="match status" value="1"/>
</dbReference>
<evidence type="ECO:0000313" key="2">
    <source>
        <dbReference type="EMBL" id="MBB4957669.1"/>
    </source>
</evidence>
<dbReference type="RefSeq" id="WP_184533830.1">
    <property type="nucleotide sequence ID" value="NZ_JACHJW010000001.1"/>
</dbReference>
<name>A0A7W7SMT8_9ACTN</name>
<accession>A0A7W7SMT8</accession>
<dbReference type="Proteomes" id="UP000578819">
    <property type="component" value="Unassembled WGS sequence"/>
</dbReference>
<dbReference type="EMBL" id="JACHJW010000001">
    <property type="protein sequence ID" value="MBB4957669.1"/>
    <property type="molecule type" value="Genomic_DNA"/>
</dbReference>
<proteinExistence type="predicted"/>
<evidence type="ECO:0000313" key="3">
    <source>
        <dbReference type="Proteomes" id="UP000578819"/>
    </source>
</evidence>
<gene>
    <name evidence="2" type="ORF">FHR38_001402</name>
</gene>
<protein>
    <recommendedName>
        <fullName evidence="4">VCBS repeat-containing protein</fullName>
    </recommendedName>
</protein>
<dbReference type="AlphaFoldDB" id="A0A7W7SMT8"/>
<evidence type="ECO:0000256" key="1">
    <source>
        <dbReference type="ARBA" id="ARBA00022729"/>
    </source>
</evidence>
<dbReference type="InterPro" id="IPR013517">
    <property type="entry name" value="FG-GAP"/>
</dbReference>
<sequence>MNGDFDNDGRTDTALFRQDPDGQVRLFNLRSDTNQYRANQRTADAGTWALSNARVVAGDFTGDGIDDVAAIVDDQAGGWTAHVYPSTGRFFSTPAAPWHVQGSGTYTWASSHLLAGDFTGDGKADLAVVQEGTGGQSSIRVHASTGSGFTAGSQWWDSGTDADPAGFAGNSARYVVGNVTGSGADDVVALYHDGTKSSVKVLTTVGSTFASPVTWWDSDTGSATGWNWADTTQLTLGDFDNDADLDLAAIVGTGQPGQAELWRFPNAGTSFGQVIKQGTIGTP</sequence>
<dbReference type="InterPro" id="IPR028994">
    <property type="entry name" value="Integrin_alpha_N"/>
</dbReference>
<keyword evidence="1" id="KW-0732">Signal</keyword>
<keyword evidence="3" id="KW-1185">Reference proteome</keyword>
<dbReference type="Gene3D" id="2.40.128.340">
    <property type="match status" value="2"/>
</dbReference>
<comment type="caution">
    <text evidence="2">The sequence shown here is derived from an EMBL/GenBank/DDBJ whole genome shotgun (WGS) entry which is preliminary data.</text>
</comment>
<reference evidence="2 3" key="1">
    <citation type="submission" date="2020-08" db="EMBL/GenBank/DDBJ databases">
        <title>Sequencing the genomes of 1000 actinobacteria strains.</title>
        <authorList>
            <person name="Klenk H.-P."/>
        </authorList>
    </citation>
    <scope>NUCLEOTIDE SEQUENCE [LARGE SCALE GENOMIC DNA]</scope>
    <source>
        <strain evidence="2 3">DSM 45886</strain>
    </source>
</reference>